<keyword evidence="3" id="KW-1185">Reference proteome</keyword>
<organism evidence="2 3">
    <name type="scientific">Kingdonia uniflora</name>
    <dbReference type="NCBI Taxonomy" id="39325"/>
    <lineage>
        <taxon>Eukaryota</taxon>
        <taxon>Viridiplantae</taxon>
        <taxon>Streptophyta</taxon>
        <taxon>Embryophyta</taxon>
        <taxon>Tracheophyta</taxon>
        <taxon>Spermatophyta</taxon>
        <taxon>Magnoliopsida</taxon>
        <taxon>Ranunculales</taxon>
        <taxon>Circaeasteraceae</taxon>
        <taxon>Kingdonia</taxon>
    </lineage>
</organism>
<dbReference type="EMBL" id="JACGCM010001798">
    <property type="protein sequence ID" value="KAF6149310.1"/>
    <property type="molecule type" value="Genomic_DNA"/>
</dbReference>
<proteinExistence type="predicted"/>
<feature type="compositionally biased region" description="Basic residues" evidence="1">
    <location>
        <begin position="11"/>
        <end position="23"/>
    </location>
</feature>
<evidence type="ECO:0000313" key="3">
    <source>
        <dbReference type="Proteomes" id="UP000541444"/>
    </source>
</evidence>
<comment type="caution">
    <text evidence="2">The sequence shown here is derived from an EMBL/GenBank/DDBJ whole genome shotgun (WGS) entry which is preliminary data.</text>
</comment>
<accession>A0A7J7M392</accession>
<feature type="non-terminal residue" evidence="2">
    <location>
        <position position="99"/>
    </location>
</feature>
<sequence length="99" mass="10903">CPLSSPSLPRGQKKNTNTKKKKTLSPLNSLSLSLAETYSLSRSLSLSHTESRAHSLCPSLHGAQQHTLCRLTLFVDFIIRQLPALTHSLTHSLRLSLSL</sequence>
<evidence type="ECO:0000313" key="2">
    <source>
        <dbReference type="EMBL" id="KAF6149310.1"/>
    </source>
</evidence>
<dbReference type="AlphaFoldDB" id="A0A7J7M392"/>
<name>A0A7J7M392_9MAGN</name>
<protein>
    <submittedName>
        <fullName evidence="2">Uncharacterized protein</fullName>
    </submittedName>
</protein>
<dbReference type="Proteomes" id="UP000541444">
    <property type="component" value="Unassembled WGS sequence"/>
</dbReference>
<feature type="region of interest" description="Disordered" evidence="1">
    <location>
        <begin position="1"/>
        <end position="24"/>
    </location>
</feature>
<reference evidence="2 3" key="1">
    <citation type="journal article" date="2020" name="IScience">
        <title>Genome Sequencing of the Endangered Kingdonia uniflora (Circaeasteraceae, Ranunculales) Reveals Potential Mechanisms of Evolutionary Specialization.</title>
        <authorList>
            <person name="Sun Y."/>
            <person name="Deng T."/>
            <person name="Zhang A."/>
            <person name="Moore M.J."/>
            <person name="Landis J.B."/>
            <person name="Lin N."/>
            <person name="Zhang H."/>
            <person name="Zhang X."/>
            <person name="Huang J."/>
            <person name="Zhang X."/>
            <person name="Sun H."/>
            <person name="Wang H."/>
        </authorList>
    </citation>
    <scope>NUCLEOTIDE SEQUENCE [LARGE SCALE GENOMIC DNA]</scope>
    <source>
        <strain evidence="2">TB1705</strain>
        <tissue evidence="2">Leaf</tissue>
    </source>
</reference>
<evidence type="ECO:0000256" key="1">
    <source>
        <dbReference type="SAM" id="MobiDB-lite"/>
    </source>
</evidence>
<gene>
    <name evidence="2" type="ORF">GIB67_026166</name>
</gene>